<dbReference type="InterPro" id="IPR011011">
    <property type="entry name" value="Znf_FYVE_PHD"/>
</dbReference>
<dbReference type="InterPro" id="IPR000219">
    <property type="entry name" value="DH_dom"/>
</dbReference>
<feature type="domain" description="PH" evidence="2">
    <location>
        <begin position="691"/>
        <end position="782"/>
    </location>
</feature>
<feature type="region of interest" description="Disordered" evidence="1">
    <location>
        <begin position="1"/>
        <end position="21"/>
    </location>
</feature>
<dbReference type="GO" id="GO:0007010">
    <property type="term" value="P:cytoskeleton organization"/>
    <property type="evidence" value="ECO:0007669"/>
    <property type="project" value="TreeGrafter"/>
</dbReference>
<dbReference type="PROSITE" id="PS50010">
    <property type="entry name" value="DH_2"/>
    <property type="match status" value="1"/>
</dbReference>
<keyword evidence="4" id="KW-1185">Reference proteome</keyword>
<evidence type="ECO:0000259" key="3">
    <source>
        <dbReference type="PROSITE" id="PS50010"/>
    </source>
</evidence>
<dbReference type="InterPro" id="IPR011993">
    <property type="entry name" value="PH-like_dom_sf"/>
</dbReference>
<organism evidence="4 5">
    <name type="scientific">Steinernema glaseri</name>
    <dbReference type="NCBI Taxonomy" id="37863"/>
    <lineage>
        <taxon>Eukaryota</taxon>
        <taxon>Metazoa</taxon>
        <taxon>Ecdysozoa</taxon>
        <taxon>Nematoda</taxon>
        <taxon>Chromadorea</taxon>
        <taxon>Rhabditida</taxon>
        <taxon>Tylenchina</taxon>
        <taxon>Panagrolaimomorpha</taxon>
        <taxon>Strongyloidoidea</taxon>
        <taxon>Steinernematidae</taxon>
        <taxon>Steinernema</taxon>
    </lineage>
</organism>
<dbReference type="PANTHER" id="PTHR12673:SF241">
    <property type="entry name" value="DH DOMAIN-CONTAINING PROTEIN"/>
    <property type="match status" value="1"/>
</dbReference>
<dbReference type="PROSITE" id="PS50003">
    <property type="entry name" value="PH_DOMAIN"/>
    <property type="match status" value="2"/>
</dbReference>
<accession>A0A1I7ZL94</accession>
<dbReference type="Proteomes" id="UP000095287">
    <property type="component" value="Unplaced"/>
</dbReference>
<dbReference type="CDD" id="cd00065">
    <property type="entry name" value="FYVE_like_SF"/>
    <property type="match status" value="1"/>
</dbReference>
<dbReference type="InterPro" id="IPR035899">
    <property type="entry name" value="DBL_dom_sf"/>
</dbReference>
<evidence type="ECO:0000313" key="4">
    <source>
        <dbReference type="Proteomes" id="UP000095287"/>
    </source>
</evidence>
<dbReference type="GO" id="GO:0005085">
    <property type="term" value="F:guanyl-nucleotide exchange factor activity"/>
    <property type="evidence" value="ECO:0007669"/>
    <property type="project" value="InterPro"/>
</dbReference>
<dbReference type="Gene3D" id="2.30.29.30">
    <property type="entry name" value="Pleckstrin-homology domain (PH domain)/Phosphotyrosine-binding domain (PTB)"/>
    <property type="match status" value="2"/>
</dbReference>
<name>A0A1I7ZL94_9BILA</name>
<dbReference type="Pfam" id="PF00169">
    <property type="entry name" value="PH"/>
    <property type="match status" value="1"/>
</dbReference>
<feature type="domain" description="PH" evidence="2">
    <location>
        <begin position="489"/>
        <end position="594"/>
    </location>
</feature>
<dbReference type="WBParaSite" id="L893_g27680.t1">
    <property type="protein sequence ID" value="L893_g27680.t1"/>
    <property type="gene ID" value="L893_g27680"/>
</dbReference>
<reference evidence="5" key="1">
    <citation type="submission" date="2016-11" db="UniProtKB">
        <authorList>
            <consortium name="WormBaseParasite"/>
        </authorList>
    </citation>
    <scope>IDENTIFICATION</scope>
</reference>
<evidence type="ECO:0000256" key="1">
    <source>
        <dbReference type="SAM" id="MobiDB-lite"/>
    </source>
</evidence>
<dbReference type="Gene3D" id="1.20.900.10">
    <property type="entry name" value="Dbl homology (DH) domain"/>
    <property type="match status" value="1"/>
</dbReference>
<dbReference type="CDD" id="cd00160">
    <property type="entry name" value="RhoGEF"/>
    <property type="match status" value="1"/>
</dbReference>
<sequence length="790" mass="90524">MSLIQRQPMLPAFPEADLDGGGTLISTEEYEEIDPTDGCKIHVTVSTFRAEDGSEEQRTQRRKIKVNCLQTLKRYEVLNGREEAIEEKTVRLIGDLDGFHAPEILVDTKQICDGSERGRVALPSSQNSFFEHLNGHKRDFIKMFPDLFNQMRSPPSLLNMPSTTTETIVNEDGSTTTRFHSSKSFSSQFSKQETYINGVKQTSKCKLRAFMEYRGPDGGFKVKLNDNADEDLSETEYDDDDTTSRASEIPDSQSDFVIGDGHYIPQKAKAASKKSEKAWHAAKELVDSEQRYVEKLKLLDKFRAAIEKEKILDRKQLSAIFANISSLHQFHNNHLLPQLMDKCREWHTTRRISDVMKKQAPFLKMYSEYTNNYNNAYSNFIEHCKKKKKFLEIVRKFEQTTECDNMPLGSHLICPVQRVMRYQLLLQEYKKHLEQTDVDYDDTTTALNLVLEAANHANNMLRQLERYRDVLEVQEQIGNSIPLVSPSRVLLKKGTIMKTASATNRAEERMLFIFNDLILLCSERKYISFSKYKVRAIFDAFLTQICEGDNLERENSFYIRGADSANGPSRCLELFCESREEKEEWMNAIWQVISEAASNTTYISSKSSSRNSLSSKKGKACANCKNDFSLFNWGTKCQKCGERYCRKCFDCEERLDDKTCRACQNAERSKKMNVSTMGPSVLNKPAQDDDDIIMSSMVVFKGSANKPARRFFVLRKNFCLYSYLTPDDKTALTMMPVPGCIVKQSPEPFSFSIKHMNRMYIVTVSNVEDQGKWMAVLDLAANAQIEESSE</sequence>
<proteinExistence type="predicted"/>
<dbReference type="GO" id="GO:0005737">
    <property type="term" value="C:cytoplasm"/>
    <property type="evidence" value="ECO:0007669"/>
    <property type="project" value="TreeGrafter"/>
</dbReference>
<dbReference type="Pfam" id="PF00621">
    <property type="entry name" value="RhoGEF"/>
    <property type="match status" value="1"/>
</dbReference>
<evidence type="ECO:0000313" key="5">
    <source>
        <dbReference type="WBParaSite" id="L893_g27680.t1"/>
    </source>
</evidence>
<dbReference type="GO" id="GO:0046847">
    <property type="term" value="P:filopodium assembly"/>
    <property type="evidence" value="ECO:0007669"/>
    <property type="project" value="TreeGrafter"/>
</dbReference>
<feature type="domain" description="DH" evidence="3">
    <location>
        <begin position="277"/>
        <end position="460"/>
    </location>
</feature>
<dbReference type="PANTHER" id="PTHR12673">
    <property type="entry name" value="FACIOGENITAL DYSPLASIA PROTEIN"/>
    <property type="match status" value="1"/>
</dbReference>
<dbReference type="AlphaFoldDB" id="A0A1I7ZL94"/>
<evidence type="ECO:0000259" key="2">
    <source>
        <dbReference type="PROSITE" id="PS50003"/>
    </source>
</evidence>
<dbReference type="SUPFAM" id="SSF48065">
    <property type="entry name" value="DBL homology domain (DH-domain)"/>
    <property type="match status" value="1"/>
</dbReference>
<dbReference type="InterPro" id="IPR051092">
    <property type="entry name" value="FYVE_RhoGEF_PH"/>
</dbReference>
<dbReference type="InterPro" id="IPR001849">
    <property type="entry name" value="PH_domain"/>
</dbReference>
<dbReference type="CDD" id="cd13388">
    <property type="entry name" value="PH1_FGD1-4_like"/>
    <property type="match status" value="1"/>
</dbReference>
<dbReference type="SMART" id="SM00325">
    <property type="entry name" value="RhoGEF"/>
    <property type="match status" value="1"/>
</dbReference>
<dbReference type="SUPFAM" id="SSF57903">
    <property type="entry name" value="FYVE/PHD zinc finger"/>
    <property type="match status" value="1"/>
</dbReference>
<dbReference type="SUPFAM" id="SSF50729">
    <property type="entry name" value="PH domain-like"/>
    <property type="match status" value="2"/>
</dbReference>
<protein>
    <submittedName>
        <fullName evidence="5">DH domain-containing protein</fullName>
    </submittedName>
</protein>
<dbReference type="SMART" id="SM00233">
    <property type="entry name" value="PH"/>
    <property type="match status" value="2"/>
</dbReference>